<gene>
    <name evidence="1" type="ORF">MANES_17G121360v8</name>
</gene>
<evidence type="ECO:0000313" key="1">
    <source>
        <dbReference type="EMBL" id="KAG8635037.1"/>
    </source>
</evidence>
<accession>A0ACB7G445</accession>
<evidence type="ECO:0000313" key="2">
    <source>
        <dbReference type="Proteomes" id="UP000091857"/>
    </source>
</evidence>
<reference evidence="2" key="1">
    <citation type="journal article" date="2016" name="Nat. Biotechnol.">
        <title>Sequencing wild and cultivated cassava and related species reveals extensive interspecific hybridization and genetic diversity.</title>
        <authorList>
            <person name="Bredeson J.V."/>
            <person name="Lyons J.B."/>
            <person name="Prochnik S.E."/>
            <person name="Wu G.A."/>
            <person name="Ha C.M."/>
            <person name="Edsinger-Gonzales E."/>
            <person name="Grimwood J."/>
            <person name="Schmutz J."/>
            <person name="Rabbi I.Y."/>
            <person name="Egesi C."/>
            <person name="Nauluvula P."/>
            <person name="Lebot V."/>
            <person name="Ndunguru J."/>
            <person name="Mkamilo G."/>
            <person name="Bart R.S."/>
            <person name="Setter T.L."/>
            <person name="Gleadow R.M."/>
            <person name="Kulakow P."/>
            <person name="Ferguson M.E."/>
            <person name="Rounsley S."/>
            <person name="Rokhsar D.S."/>
        </authorList>
    </citation>
    <scope>NUCLEOTIDE SEQUENCE [LARGE SCALE GENOMIC DNA]</scope>
    <source>
        <strain evidence="2">cv. AM560-2</strain>
    </source>
</reference>
<sequence length="149" mass="16649">MNNPKRLKRRKKDVTCQAALRGDWITAKRIFYDDPAAVTVKISGIEEITLHVARSRGRSSLRFIQMLVESMPEHSLETTNIHGETPLHYAAIAGNIQAISLLLKKNPALLQIANFHGLAPLHFAAQCCHKEAVSLLLSCDRSKCIIRPK</sequence>
<dbReference type="Proteomes" id="UP000091857">
    <property type="component" value="Chromosome 17"/>
</dbReference>
<comment type="caution">
    <text evidence="1">The sequence shown here is derived from an EMBL/GenBank/DDBJ whole genome shotgun (WGS) entry which is preliminary data.</text>
</comment>
<protein>
    <submittedName>
        <fullName evidence="1">Uncharacterized protein</fullName>
    </submittedName>
</protein>
<keyword evidence="2" id="KW-1185">Reference proteome</keyword>
<proteinExistence type="predicted"/>
<dbReference type="EMBL" id="CM004403">
    <property type="protein sequence ID" value="KAG8635037.1"/>
    <property type="molecule type" value="Genomic_DNA"/>
</dbReference>
<name>A0ACB7G445_MANES</name>
<organism evidence="1 2">
    <name type="scientific">Manihot esculenta</name>
    <name type="common">Cassava</name>
    <name type="synonym">Jatropha manihot</name>
    <dbReference type="NCBI Taxonomy" id="3983"/>
    <lineage>
        <taxon>Eukaryota</taxon>
        <taxon>Viridiplantae</taxon>
        <taxon>Streptophyta</taxon>
        <taxon>Embryophyta</taxon>
        <taxon>Tracheophyta</taxon>
        <taxon>Spermatophyta</taxon>
        <taxon>Magnoliopsida</taxon>
        <taxon>eudicotyledons</taxon>
        <taxon>Gunneridae</taxon>
        <taxon>Pentapetalae</taxon>
        <taxon>rosids</taxon>
        <taxon>fabids</taxon>
        <taxon>Malpighiales</taxon>
        <taxon>Euphorbiaceae</taxon>
        <taxon>Crotonoideae</taxon>
        <taxon>Manihoteae</taxon>
        <taxon>Manihot</taxon>
    </lineage>
</organism>